<dbReference type="SUPFAM" id="SSF63829">
    <property type="entry name" value="Calcium-dependent phosphotriesterase"/>
    <property type="match status" value="1"/>
</dbReference>
<reference evidence="1 2" key="1">
    <citation type="submission" date="2017-10" db="EMBL/GenBank/DDBJ databases">
        <title>Draft genome of Longimonas halophila.</title>
        <authorList>
            <person name="Goh K.M."/>
            <person name="Shamsir M.S."/>
            <person name="Lim S.W."/>
        </authorList>
    </citation>
    <scope>NUCLEOTIDE SEQUENCE [LARGE SCALE GENOMIC DNA]</scope>
    <source>
        <strain evidence="1 2">KCTC 42399</strain>
    </source>
</reference>
<evidence type="ECO:0000313" key="2">
    <source>
        <dbReference type="Proteomes" id="UP000221024"/>
    </source>
</evidence>
<evidence type="ECO:0000313" key="1">
    <source>
        <dbReference type="EMBL" id="PEN07631.1"/>
    </source>
</evidence>
<proteinExistence type="predicted"/>
<dbReference type="Proteomes" id="UP000221024">
    <property type="component" value="Unassembled WGS sequence"/>
</dbReference>
<gene>
    <name evidence="1" type="ORF">CRI93_06520</name>
</gene>
<dbReference type="EMBL" id="PDEP01000005">
    <property type="protein sequence ID" value="PEN07631.1"/>
    <property type="molecule type" value="Genomic_DNA"/>
</dbReference>
<comment type="caution">
    <text evidence="1">The sequence shown here is derived from an EMBL/GenBank/DDBJ whole genome shotgun (WGS) entry which is preliminary data.</text>
</comment>
<keyword evidence="2" id="KW-1185">Reference proteome</keyword>
<dbReference type="AlphaFoldDB" id="A0A2H3NTM2"/>
<protein>
    <recommendedName>
        <fullName evidence="3">6-bladed beta-propeller</fullName>
    </recommendedName>
</protein>
<name>A0A2H3NTM2_9BACT</name>
<sequence>MADQTVFVLTQSDPVLHRFDLESGSYMAWGAKGEGPGEVQNPQGLAVDEDAVYLLDTQPGANRILAYMHDGTPQEERRVEASGVAARLEQAGNGLLVRVSPFQESQQTVLRVSGDAETVIDEIEEEQPTVRIDGGEVMRSMSVAVPFRPETTWTVTHDGHRAVWTPGSGTIIIETLEGTLERRLPLAEQEPIPITDEDQAAWAHRRFPEGEVLFGRENPYREIRPRALEEVPFPETFAPVLEMKGDPAGGIWVLRAHKHDGQRWTYEDASRERAAMHCFPADGELVDAGETFFVVVHTPPGDVETVTLHRKK</sequence>
<accession>A0A2H3NTM2</accession>
<organism evidence="1 2">
    <name type="scientific">Longimonas halophila</name>
    <dbReference type="NCBI Taxonomy" id="1469170"/>
    <lineage>
        <taxon>Bacteria</taxon>
        <taxon>Pseudomonadati</taxon>
        <taxon>Rhodothermota</taxon>
        <taxon>Rhodothermia</taxon>
        <taxon>Rhodothermales</taxon>
        <taxon>Salisaetaceae</taxon>
        <taxon>Longimonas</taxon>
    </lineage>
</organism>
<evidence type="ECO:0008006" key="3">
    <source>
        <dbReference type="Google" id="ProtNLM"/>
    </source>
</evidence>